<comment type="caution">
    <text evidence="3">The sequence shown here is derived from an EMBL/GenBank/DDBJ whole genome shotgun (WGS) entry which is preliminary data.</text>
</comment>
<evidence type="ECO:0000313" key="4">
    <source>
        <dbReference type="Proteomes" id="UP000245293"/>
    </source>
</evidence>
<dbReference type="GO" id="GO:0020037">
    <property type="term" value="F:heme binding"/>
    <property type="evidence" value="ECO:0007669"/>
    <property type="project" value="InterPro"/>
</dbReference>
<dbReference type="GO" id="GO:0009055">
    <property type="term" value="F:electron transfer activity"/>
    <property type="evidence" value="ECO:0007669"/>
    <property type="project" value="InterPro"/>
</dbReference>
<feature type="domain" description="Urate oxidase N-terminal" evidence="2">
    <location>
        <begin position="6"/>
        <end position="298"/>
    </location>
</feature>
<dbReference type="EMBL" id="QETF01000009">
    <property type="protein sequence ID" value="PWG16777.1"/>
    <property type="molecule type" value="Genomic_DNA"/>
</dbReference>
<dbReference type="OrthoDB" id="9787495at2"/>
<accession>A0A2V1P5Y5</accession>
<feature type="transmembrane region" description="Helical" evidence="1">
    <location>
        <begin position="173"/>
        <end position="194"/>
    </location>
</feature>
<feature type="transmembrane region" description="Helical" evidence="1">
    <location>
        <begin position="283"/>
        <end position="300"/>
    </location>
</feature>
<keyword evidence="4" id="KW-1185">Reference proteome</keyword>
<keyword evidence="1" id="KW-0472">Membrane</keyword>
<evidence type="ECO:0000256" key="1">
    <source>
        <dbReference type="SAM" id="Phobius"/>
    </source>
</evidence>
<feature type="transmembrane region" description="Helical" evidence="1">
    <location>
        <begin position="17"/>
        <end position="36"/>
    </location>
</feature>
<dbReference type="RefSeq" id="WP_109388814.1">
    <property type="nucleotide sequence ID" value="NZ_QETF01000009.1"/>
</dbReference>
<dbReference type="Proteomes" id="UP000245293">
    <property type="component" value="Unassembled WGS sequence"/>
</dbReference>
<keyword evidence="1" id="KW-1133">Transmembrane helix</keyword>
<protein>
    <submittedName>
        <fullName evidence="3">Cysteine desulfurase</fullName>
    </submittedName>
</protein>
<name>A0A2V1P5Y5_9RHOB</name>
<proteinExistence type="predicted"/>
<sequence length="411" mass="46491">MYDLAIIWDWIAFSVRWLHVITAMAWIGASFYFIALDLMLKPAPDMPEGAYGEEWEVHGGGFYHTTKYLVAPARLPEHLTWHKWQSYTTWLSGAALLMIVYWVGGELFLLDPTKADLALWQGIVISGGSLTIGWIAYDQLCKSRLGENPTALMLILFVILVAMAWGYDQIFTGRAALLHLGAFTATIMTANVFFQIMPNQRIVVADLKAGRTPDAKYGKIAKLRSTHNNYLTLPVVFLMLSNHYPLAFGTEYSWLIASLIFLTGVTIRHYFNTMHKTGKGPHWTWFVTVLLMILIAWLSTVKTGETWEEAEARPLTDYEQRYAEADGFEDAYYAVVGNCSMCHAREPAWGNMHWAPKGVYLETPGDVARQAGQIYLQAGVSHAMPPPNVIQMDDEARQMIVAWVREVRRAN</sequence>
<feature type="transmembrane region" description="Helical" evidence="1">
    <location>
        <begin position="149"/>
        <end position="167"/>
    </location>
</feature>
<feature type="transmembrane region" description="Helical" evidence="1">
    <location>
        <begin position="252"/>
        <end position="271"/>
    </location>
</feature>
<keyword evidence="1" id="KW-0812">Transmembrane</keyword>
<evidence type="ECO:0000259" key="2">
    <source>
        <dbReference type="Pfam" id="PF06181"/>
    </source>
</evidence>
<evidence type="ECO:0000313" key="3">
    <source>
        <dbReference type="EMBL" id="PWG16777.1"/>
    </source>
</evidence>
<dbReference type="InterPro" id="IPR010389">
    <property type="entry name" value="Urate_ox_N"/>
</dbReference>
<reference evidence="4" key="1">
    <citation type="submission" date="2018-05" db="EMBL/GenBank/DDBJ databases">
        <authorList>
            <person name="Du Z."/>
            <person name="Wang X."/>
        </authorList>
    </citation>
    <scope>NUCLEOTIDE SEQUENCE [LARGE SCALE GENOMIC DNA]</scope>
    <source>
        <strain evidence="4">WDS4C29</strain>
    </source>
</reference>
<gene>
    <name evidence="3" type="ORF">DFK10_09585</name>
</gene>
<dbReference type="SUPFAM" id="SSF46626">
    <property type="entry name" value="Cytochrome c"/>
    <property type="match status" value="1"/>
</dbReference>
<organism evidence="3 4">
    <name type="scientific">Salibaculum griseiflavum</name>
    <dbReference type="NCBI Taxonomy" id="1914409"/>
    <lineage>
        <taxon>Bacteria</taxon>
        <taxon>Pseudomonadati</taxon>
        <taxon>Pseudomonadota</taxon>
        <taxon>Alphaproteobacteria</taxon>
        <taxon>Rhodobacterales</taxon>
        <taxon>Roseobacteraceae</taxon>
        <taxon>Salibaculum</taxon>
    </lineage>
</organism>
<dbReference type="AlphaFoldDB" id="A0A2V1P5Y5"/>
<feature type="transmembrane region" description="Helical" evidence="1">
    <location>
        <begin position="87"/>
        <end position="105"/>
    </location>
</feature>
<dbReference type="InterPro" id="IPR036909">
    <property type="entry name" value="Cyt_c-like_dom_sf"/>
</dbReference>
<dbReference type="Pfam" id="PF06181">
    <property type="entry name" value="Urate_ox_N"/>
    <property type="match status" value="1"/>
</dbReference>
<feature type="transmembrane region" description="Helical" evidence="1">
    <location>
        <begin position="117"/>
        <end position="137"/>
    </location>
</feature>